<reference evidence="4 5" key="1">
    <citation type="submission" date="2020-05" db="EMBL/GenBank/DDBJ databases">
        <title>Distinct polysaccharide utilization as determinants for interspecies competition between intestinal Prevotella spp.</title>
        <authorList>
            <person name="Galvez E.J.C."/>
            <person name="Iljazovic A."/>
            <person name="Strowig T."/>
        </authorList>
    </citation>
    <scope>NUCLEOTIDE SEQUENCE [LARGE SCALE GENOMIC DNA]</scope>
    <source>
        <strain evidence="4 5">PROD</strain>
    </source>
</reference>
<feature type="signal peptide" evidence="1">
    <location>
        <begin position="1"/>
        <end position="19"/>
    </location>
</feature>
<feature type="domain" description="DUF5123" evidence="3">
    <location>
        <begin position="417"/>
        <end position="529"/>
    </location>
</feature>
<feature type="domain" description="DUF4957" evidence="2">
    <location>
        <begin position="308"/>
        <end position="399"/>
    </location>
</feature>
<evidence type="ECO:0000313" key="5">
    <source>
        <dbReference type="Proteomes" id="UP001193734"/>
    </source>
</evidence>
<evidence type="ECO:0000313" key="4">
    <source>
        <dbReference type="EMBL" id="NPE13159.1"/>
    </source>
</evidence>
<dbReference type="GeneID" id="82156575"/>
<dbReference type="EMBL" id="JABKKE010000002">
    <property type="protein sequence ID" value="NPE13159.1"/>
    <property type="molecule type" value="Genomic_DNA"/>
</dbReference>
<dbReference type="Pfam" id="PF16318">
    <property type="entry name" value="DUF4957"/>
    <property type="match status" value="1"/>
</dbReference>
<dbReference type="Proteomes" id="UP001193734">
    <property type="component" value="Unassembled WGS sequence"/>
</dbReference>
<organism evidence="4 5">
    <name type="scientific">Xylanibacter rodentium</name>
    <dbReference type="NCBI Taxonomy" id="2736289"/>
    <lineage>
        <taxon>Bacteria</taxon>
        <taxon>Pseudomonadati</taxon>
        <taxon>Bacteroidota</taxon>
        <taxon>Bacteroidia</taxon>
        <taxon>Bacteroidales</taxon>
        <taxon>Prevotellaceae</taxon>
        <taxon>Xylanibacter</taxon>
    </lineage>
</organism>
<evidence type="ECO:0000259" key="3">
    <source>
        <dbReference type="Pfam" id="PF17161"/>
    </source>
</evidence>
<evidence type="ECO:0000259" key="2">
    <source>
        <dbReference type="Pfam" id="PF16318"/>
    </source>
</evidence>
<keyword evidence="1" id="KW-0732">Signal</keyword>
<dbReference type="PROSITE" id="PS51257">
    <property type="entry name" value="PROKAR_LIPOPROTEIN"/>
    <property type="match status" value="1"/>
</dbReference>
<protein>
    <submittedName>
        <fullName evidence="4">DUF5123 domain-containing protein</fullName>
    </submittedName>
</protein>
<comment type="caution">
    <text evidence="4">The sequence shown here is derived from an EMBL/GenBank/DDBJ whole genome shotgun (WGS) entry which is preliminary data.</text>
</comment>
<dbReference type="InterPro" id="IPR011050">
    <property type="entry name" value="Pectin_lyase_fold/virulence"/>
</dbReference>
<dbReference type="SUPFAM" id="SSF51126">
    <property type="entry name" value="Pectin lyase-like"/>
    <property type="match status" value="1"/>
</dbReference>
<proteinExistence type="predicted"/>
<name>A0ABX2ART0_9BACT</name>
<accession>A0ABX2ART0</accession>
<dbReference type="RefSeq" id="WP_172176761.1">
    <property type="nucleotide sequence ID" value="NZ_CASGIA010000001.1"/>
</dbReference>
<keyword evidence="5" id="KW-1185">Reference proteome</keyword>
<gene>
    <name evidence="4" type="ORF">HPS55_02240</name>
</gene>
<dbReference type="InterPro" id="IPR033427">
    <property type="entry name" value="DUF5123"/>
</dbReference>
<dbReference type="InterPro" id="IPR032530">
    <property type="entry name" value="DUF4957"/>
</dbReference>
<dbReference type="Pfam" id="PF17161">
    <property type="entry name" value="DUF5123"/>
    <property type="match status" value="1"/>
</dbReference>
<evidence type="ECO:0000256" key="1">
    <source>
        <dbReference type="SAM" id="SignalP"/>
    </source>
</evidence>
<feature type="chain" id="PRO_5047033264" evidence="1">
    <location>
        <begin position="20"/>
        <end position="532"/>
    </location>
</feature>
<sequence length="532" mass="58548">MKFSSINISVLGASLLLCAAAFTSCCNDNDWDTDGTHNRPFHTTTLTVDPKDDRAGIIFDKIPNAIGYQVELSRDTLHDGIELNANGKSQVFVLHNSPDTIYDLQGATKYFIRMRTIGEGETFSKWKYLAKYSFTTKSEQIITDIIPSSTSAIVKFVPGKTIDEAYIYRNEDSTKLDNSTIDIANGVVTVTGLQANTTYRIKLWNEKNVRGNMVFKTTEAFPEGYDIINLTAGDDLNTILASATNDKVVILMAPGMEYSMPIGEEGNPKTPNIPANITSVYFWGAAGEVQPIFHVRGMGLEGNKDIIRFYNTALINDGPSDHYVLNIKGNYDINKIQIDKCTIKDTRGVVRFQSITGGTVGEVTINNCQISNIGSYGVFNSKSQSALTLNELNISNTTMNGVAAGALINIHQENAKVNIDHCTIYNCVQAGKPIIDVNKLESIVPYVANTLIGPFNGSDGEKTIKGCSLKSVDVNNTFYTNDQLWNSGYELGNMIDASSTDFWTNAAEGDFSITISYRDEYSKYGDPRWVTE</sequence>